<keyword evidence="4 5" id="KW-0472">Membrane</keyword>
<dbReference type="Gene3D" id="1.10.1450.10">
    <property type="entry name" value="Tetraspanin"/>
    <property type="match status" value="1"/>
</dbReference>
<dbReference type="InterPro" id="IPR018499">
    <property type="entry name" value="Tetraspanin/Peripherin"/>
</dbReference>
<gene>
    <name evidence="6" type="ORF">C0Q70_10163</name>
</gene>
<keyword evidence="2 5" id="KW-0812">Transmembrane</keyword>
<evidence type="ECO:0000313" key="7">
    <source>
        <dbReference type="Proteomes" id="UP000245119"/>
    </source>
</evidence>
<accession>A0A2T7PBU9</accession>
<dbReference type="AlphaFoldDB" id="A0A2T7PBU9"/>
<dbReference type="Proteomes" id="UP000245119">
    <property type="component" value="Linkage Group LG5"/>
</dbReference>
<evidence type="ECO:0000256" key="1">
    <source>
        <dbReference type="ARBA" id="ARBA00004141"/>
    </source>
</evidence>
<dbReference type="CDD" id="cd03156">
    <property type="entry name" value="uroplakin_I_like_LEL"/>
    <property type="match status" value="1"/>
</dbReference>
<evidence type="ECO:0000256" key="5">
    <source>
        <dbReference type="SAM" id="Phobius"/>
    </source>
</evidence>
<dbReference type="InterPro" id="IPR008952">
    <property type="entry name" value="Tetraspanin_EC2_sf"/>
</dbReference>
<dbReference type="OrthoDB" id="6134317at2759"/>
<evidence type="ECO:0000256" key="2">
    <source>
        <dbReference type="ARBA" id="ARBA00022692"/>
    </source>
</evidence>
<dbReference type="Pfam" id="PF00335">
    <property type="entry name" value="Tetraspanin"/>
    <property type="match status" value="1"/>
</dbReference>
<feature type="transmembrane region" description="Helical" evidence="5">
    <location>
        <begin position="7"/>
        <end position="28"/>
    </location>
</feature>
<comment type="caution">
    <text evidence="6">The sequence shown here is derived from an EMBL/GenBank/DDBJ whole genome shotgun (WGS) entry which is preliminary data.</text>
</comment>
<evidence type="ECO:0008006" key="8">
    <source>
        <dbReference type="Google" id="ProtNLM"/>
    </source>
</evidence>
<evidence type="ECO:0000256" key="4">
    <source>
        <dbReference type="ARBA" id="ARBA00023136"/>
    </source>
</evidence>
<dbReference type="EMBL" id="PZQS01000005">
    <property type="protein sequence ID" value="PVD30888.1"/>
    <property type="molecule type" value="Genomic_DNA"/>
</dbReference>
<sequence>MSADYRLIVGVPVLLIGAMFGPVIHSALLGTAFDVSQDYNDKAGTKVEVTEADFGPYLLVLLYYIFFQLLLIGKFAEDTNAFFGCIKAHILSTITDHYEGLNSSEPFTVTWNVHMIQNQCCGVDNYLDFENATKWTRELNRTKLVIPMACCRIPSTDLECSRMPRDYNSHFLTGCFPKFKDKIERWKDTILAIGGTIVGVQISMVFLVLYVMNQLGIDVWFRELILKPLGLSELPPPQHKPEEDSLDWD</sequence>
<protein>
    <recommendedName>
        <fullName evidence="8">Tetraspanin</fullName>
    </recommendedName>
</protein>
<dbReference type="SUPFAM" id="SSF48652">
    <property type="entry name" value="Tetraspanin"/>
    <property type="match status" value="1"/>
</dbReference>
<evidence type="ECO:0000256" key="3">
    <source>
        <dbReference type="ARBA" id="ARBA00022989"/>
    </source>
</evidence>
<keyword evidence="7" id="KW-1185">Reference proteome</keyword>
<keyword evidence="3 5" id="KW-1133">Transmembrane helix</keyword>
<proteinExistence type="predicted"/>
<dbReference type="GO" id="GO:0016020">
    <property type="term" value="C:membrane"/>
    <property type="evidence" value="ECO:0007669"/>
    <property type="project" value="UniProtKB-SubCell"/>
</dbReference>
<evidence type="ECO:0000313" key="6">
    <source>
        <dbReference type="EMBL" id="PVD30888.1"/>
    </source>
</evidence>
<reference evidence="6 7" key="1">
    <citation type="submission" date="2018-04" db="EMBL/GenBank/DDBJ databases">
        <title>The genome of golden apple snail Pomacea canaliculata provides insight into stress tolerance and invasive adaptation.</title>
        <authorList>
            <person name="Liu C."/>
            <person name="Liu B."/>
            <person name="Ren Y."/>
            <person name="Zhang Y."/>
            <person name="Wang H."/>
            <person name="Li S."/>
            <person name="Jiang F."/>
            <person name="Yin L."/>
            <person name="Zhang G."/>
            <person name="Qian W."/>
            <person name="Fan W."/>
        </authorList>
    </citation>
    <scope>NUCLEOTIDE SEQUENCE [LARGE SCALE GENOMIC DNA]</scope>
    <source>
        <strain evidence="6">SZHN2017</strain>
        <tissue evidence="6">Muscle</tissue>
    </source>
</reference>
<feature type="transmembrane region" description="Helical" evidence="5">
    <location>
        <begin position="190"/>
        <end position="212"/>
    </location>
</feature>
<feature type="transmembrane region" description="Helical" evidence="5">
    <location>
        <begin position="54"/>
        <end position="72"/>
    </location>
</feature>
<name>A0A2T7PBU9_POMCA</name>
<comment type="subcellular location">
    <subcellularLocation>
        <location evidence="1">Membrane</location>
        <topology evidence="1">Multi-pass membrane protein</topology>
    </subcellularLocation>
</comment>
<organism evidence="6 7">
    <name type="scientific">Pomacea canaliculata</name>
    <name type="common">Golden apple snail</name>
    <dbReference type="NCBI Taxonomy" id="400727"/>
    <lineage>
        <taxon>Eukaryota</taxon>
        <taxon>Metazoa</taxon>
        <taxon>Spiralia</taxon>
        <taxon>Lophotrochozoa</taxon>
        <taxon>Mollusca</taxon>
        <taxon>Gastropoda</taxon>
        <taxon>Caenogastropoda</taxon>
        <taxon>Architaenioglossa</taxon>
        <taxon>Ampullarioidea</taxon>
        <taxon>Ampullariidae</taxon>
        <taxon>Pomacea</taxon>
    </lineage>
</organism>